<dbReference type="Pfam" id="PF12952">
    <property type="entry name" value="DUF3841"/>
    <property type="match status" value="1"/>
</dbReference>
<dbReference type="EMBL" id="BNJF01000001">
    <property type="protein sequence ID" value="GHO43320.1"/>
    <property type="molecule type" value="Genomic_DNA"/>
</dbReference>
<evidence type="ECO:0000313" key="2">
    <source>
        <dbReference type="Proteomes" id="UP000612362"/>
    </source>
</evidence>
<proteinExistence type="predicted"/>
<dbReference type="InterPro" id="IPR024211">
    <property type="entry name" value="DUF3841"/>
</dbReference>
<comment type="caution">
    <text evidence="1">The sequence shown here is derived from an EMBL/GenBank/DDBJ whole genome shotgun (WGS) entry which is preliminary data.</text>
</comment>
<name>A0A8J3HY87_9CHLR</name>
<evidence type="ECO:0000313" key="1">
    <source>
        <dbReference type="EMBL" id="GHO43320.1"/>
    </source>
</evidence>
<keyword evidence="2" id="KW-1185">Reference proteome</keyword>
<organism evidence="1 2">
    <name type="scientific">Ktedonospora formicarum</name>
    <dbReference type="NCBI Taxonomy" id="2778364"/>
    <lineage>
        <taxon>Bacteria</taxon>
        <taxon>Bacillati</taxon>
        <taxon>Chloroflexota</taxon>
        <taxon>Ktedonobacteria</taxon>
        <taxon>Ktedonobacterales</taxon>
        <taxon>Ktedonobacteraceae</taxon>
        <taxon>Ktedonospora</taxon>
    </lineage>
</organism>
<reference evidence="1" key="1">
    <citation type="submission" date="2020-10" db="EMBL/GenBank/DDBJ databases">
        <title>Taxonomic study of unclassified bacteria belonging to the class Ktedonobacteria.</title>
        <authorList>
            <person name="Yabe S."/>
            <person name="Wang C.M."/>
            <person name="Zheng Y."/>
            <person name="Sakai Y."/>
            <person name="Cavaletti L."/>
            <person name="Monciardini P."/>
            <person name="Donadio S."/>
        </authorList>
    </citation>
    <scope>NUCLEOTIDE SEQUENCE</scope>
    <source>
        <strain evidence="1">SOSP1-1</strain>
    </source>
</reference>
<protein>
    <recommendedName>
        <fullName evidence="3">DUF3841 domain-containing protein</fullName>
    </recommendedName>
</protein>
<accession>A0A8J3HY87</accession>
<dbReference type="Proteomes" id="UP000612362">
    <property type="component" value="Unassembled WGS sequence"/>
</dbReference>
<dbReference type="RefSeq" id="WP_220192800.1">
    <property type="nucleotide sequence ID" value="NZ_BNJF01000001.1"/>
</dbReference>
<gene>
    <name evidence="1" type="ORF">KSX_14830</name>
</gene>
<sequence>MIAWTIQLEANWLKLQRDGVLYGPQATTEYSLHNQEFLAAYDWMTAQLEQRIGPRPLTGQFPLWAWYQYESAQQRRPDLRHVGHIGHGERGVRIEFHIDEQDILLSGFDEWHCVLNNHYLALNEIDDQSFYTAFDPIRIKRGQDEAMHQFREQIVSSWERIFDLDLNRFTQEDWWAAREDKSIQGTFWALHLEQVRTTTLFIGR</sequence>
<dbReference type="AlphaFoldDB" id="A0A8J3HY87"/>
<evidence type="ECO:0008006" key="3">
    <source>
        <dbReference type="Google" id="ProtNLM"/>
    </source>
</evidence>